<dbReference type="InterPro" id="IPR009996">
    <property type="entry name" value="YycH"/>
</dbReference>
<sequence length="443" mass="51385">MNFWMTVIGMYKDMIKSIVLIILVFSSMILTYQIWNFKPELTNVDSPVQQKKTIGPRFVDNIKNIYMPYQEISYKESSIKGTTDSRMIMDVTDYLSESKILSAYQIDNNGKFQAKDIGGNFTIFDFTVDIPQTMYITNILDMTYKSNDTHTFKRILIDSESRNSINLYLVGKDKVLKIETDAKSEPFNELVKQQRNEMVNYSGLVTNENTSSDKAQLYMPANAKDIKAYRFIADRIDVRDINDAVLDDQDNIIERERKEGTTFFSNTGVVSVNANDIYKYNNLSEANEARTLPRETLVKSFKFISSHGGFTDDYRLFDIEDDIRTINYQMFLSGRPVFNKDGLSDISVIWGKNEEYEYRRGLLSTSVAVPSTQEVEKLPSAEKVRFDIASSRSYQFEKVSNMLIGYEMKKSADSEIQANLLFEPYWYIEYNGKWLKYDRGRLK</sequence>
<organism evidence="2 3">
    <name type="scientific">Macrococcus carouselicus</name>
    <dbReference type="NCBI Taxonomy" id="69969"/>
    <lineage>
        <taxon>Bacteria</taxon>
        <taxon>Bacillati</taxon>
        <taxon>Bacillota</taxon>
        <taxon>Bacilli</taxon>
        <taxon>Bacillales</taxon>
        <taxon>Staphylococcaceae</taxon>
        <taxon>Macrococcus</taxon>
    </lineage>
</organism>
<comment type="caution">
    <text evidence="2">The sequence shown here is derived from an EMBL/GenBank/DDBJ whole genome shotgun (WGS) entry which is preliminary data.</text>
</comment>
<reference evidence="2 3" key="1">
    <citation type="submission" date="2019-01" db="EMBL/GenBank/DDBJ databases">
        <title>Draft genome sequences of the type strains of six Macrococcus species.</title>
        <authorList>
            <person name="Mazhar S."/>
            <person name="Altermann E."/>
            <person name="Hill C."/>
            <person name="Mcauliffe O."/>
        </authorList>
    </citation>
    <scope>NUCLEOTIDE SEQUENCE [LARGE SCALE GENOMIC DNA]</scope>
    <source>
        <strain evidence="2 3">ATCC 51828</strain>
    </source>
</reference>
<evidence type="ECO:0000313" key="3">
    <source>
        <dbReference type="Proteomes" id="UP000295280"/>
    </source>
</evidence>
<proteinExistence type="predicted"/>
<keyword evidence="3" id="KW-1185">Reference proteome</keyword>
<dbReference type="Pfam" id="PF07435">
    <property type="entry name" value="YycH"/>
    <property type="match status" value="1"/>
</dbReference>
<dbReference type="InterPro" id="IPR042274">
    <property type="entry name" value="YycH/YycI_2"/>
</dbReference>
<dbReference type="Gene3D" id="3.30.310.160">
    <property type="entry name" value="YycH protein, domain 2"/>
    <property type="match status" value="1"/>
</dbReference>
<accession>A0A9Q8FQP3</accession>
<evidence type="ECO:0000259" key="1">
    <source>
        <dbReference type="Pfam" id="PF07435"/>
    </source>
</evidence>
<dbReference type="AlphaFoldDB" id="A0A9Q8FQP3"/>
<name>A0A9Q8FQP3_9STAP</name>
<protein>
    <recommendedName>
        <fullName evidence="1">Regulatory protein YycH domain-containing protein</fullName>
    </recommendedName>
</protein>
<dbReference type="RefSeq" id="WP_165980684.1">
    <property type="nucleotide sequence ID" value="NZ_SCWD01000002.1"/>
</dbReference>
<dbReference type="Proteomes" id="UP000295280">
    <property type="component" value="Unassembled WGS sequence"/>
</dbReference>
<dbReference type="EMBL" id="SCWD01000002">
    <property type="protein sequence ID" value="TDM02190.1"/>
    <property type="molecule type" value="Genomic_DNA"/>
</dbReference>
<gene>
    <name evidence="2" type="ORF">ERX40_06430</name>
</gene>
<evidence type="ECO:0000313" key="2">
    <source>
        <dbReference type="EMBL" id="TDM02190.1"/>
    </source>
</evidence>
<dbReference type="Gene3D" id="3.10.450.310">
    <property type="match status" value="1"/>
</dbReference>
<feature type="domain" description="Regulatory protein YycH" evidence="1">
    <location>
        <begin position="14"/>
        <end position="436"/>
    </location>
</feature>